<reference evidence="3" key="1">
    <citation type="submission" date="2014-03" db="EMBL/GenBank/DDBJ databases">
        <authorList>
            <person name="Aksoy S."/>
            <person name="Warren W."/>
            <person name="Wilson R.K."/>
        </authorList>
    </citation>
    <scope>NUCLEOTIDE SEQUENCE [LARGE SCALE GENOMIC DNA]</scope>
    <source>
        <strain evidence="3">IAEA</strain>
    </source>
</reference>
<proteinExistence type="predicted"/>
<evidence type="ECO:0000256" key="1">
    <source>
        <dbReference type="SAM" id="Phobius"/>
    </source>
</evidence>
<reference evidence="2" key="2">
    <citation type="submission" date="2020-05" db="UniProtKB">
        <authorList>
            <consortium name="EnsemblMetazoa"/>
        </authorList>
    </citation>
    <scope>IDENTIFICATION</scope>
    <source>
        <strain evidence="2">IAEA</strain>
    </source>
</reference>
<protein>
    <submittedName>
        <fullName evidence="2">Uncharacterized protein</fullName>
    </submittedName>
</protein>
<name>A0A1A9WMF8_9MUSC</name>
<evidence type="ECO:0000313" key="2">
    <source>
        <dbReference type="EnsemblMetazoa" id="GBRI024987-PA"/>
    </source>
</evidence>
<feature type="transmembrane region" description="Helical" evidence="1">
    <location>
        <begin position="23"/>
        <end position="42"/>
    </location>
</feature>
<dbReference type="AlphaFoldDB" id="A0A1A9WMF8"/>
<keyword evidence="3" id="KW-1185">Reference proteome</keyword>
<dbReference type="VEuPathDB" id="VectorBase:GBRI024987"/>
<sequence length="181" mass="20581">MNNVWQDTFSELWKNFVCQSSNFQVYGFLACWLSGIFMTFQISQFHFLKLQQTVSVKAPKFRLKSICTSPPHVDVGTEHVEVQSAEYMYKLQIVYSNVYCSDLLFRRYSLTIESLGLVANVQQIFILPGLVLVGEETIANSSFSGINVTTDASQTLSLSDFYYDFVTAEIGYNLKLVLEVS</sequence>
<evidence type="ECO:0000313" key="3">
    <source>
        <dbReference type="Proteomes" id="UP000091820"/>
    </source>
</evidence>
<keyword evidence="1" id="KW-0472">Membrane</keyword>
<keyword evidence="1" id="KW-0812">Transmembrane</keyword>
<keyword evidence="1" id="KW-1133">Transmembrane helix</keyword>
<dbReference type="Proteomes" id="UP000091820">
    <property type="component" value="Unassembled WGS sequence"/>
</dbReference>
<accession>A0A1A9WMF8</accession>
<organism evidence="2 3">
    <name type="scientific">Glossina brevipalpis</name>
    <dbReference type="NCBI Taxonomy" id="37001"/>
    <lineage>
        <taxon>Eukaryota</taxon>
        <taxon>Metazoa</taxon>
        <taxon>Ecdysozoa</taxon>
        <taxon>Arthropoda</taxon>
        <taxon>Hexapoda</taxon>
        <taxon>Insecta</taxon>
        <taxon>Pterygota</taxon>
        <taxon>Neoptera</taxon>
        <taxon>Endopterygota</taxon>
        <taxon>Diptera</taxon>
        <taxon>Brachycera</taxon>
        <taxon>Muscomorpha</taxon>
        <taxon>Hippoboscoidea</taxon>
        <taxon>Glossinidae</taxon>
        <taxon>Glossina</taxon>
    </lineage>
</organism>
<dbReference type="EnsemblMetazoa" id="GBRI024987-RA">
    <property type="protein sequence ID" value="GBRI024987-PA"/>
    <property type="gene ID" value="GBRI024987"/>
</dbReference>